<dbReference type="Proteomes" id="UP000224854">
    <property type="component" value="Unassembled WGS sequence"/>
</dbReference>
<dbReference type="PANTHER" id="PTHR24173">
    <property type="entry name" value="ANKYRIN REPEAT CONTAINING"/>
    <property type="match status" value="1"/>
</dbReference>
<feature type="repeat" description="ANK" evidence="3">
    <location>
        <begin position="815"/>
        <end position="848"/>
    </location>
</feature>
<dbReference type="SUPFAM" id="SSF48403">
    <property type="entry name" value="Ankyrin repeat"/>
    <property type="match status" value="2"/>
</dbReference>
<dbReference type="Pfam" id="PF12796">
    <property type="entry name" value="Ank_2"/>
    <property type="match status" value="3"/>
</dbReference>
<evidence type="ECO:0000256" key="3">
    <source>
        <dbReference type="PROSITE-ProRule" id="PRU00023"/>
    </source>
</evidence>
<keyword evidence="1" id="KW-0677">Repeat</keyword>
<feature type="repeat" description="ANK" evidence="3">
    <location>
        <begin position="746"/>
        <end position="770"/>
    </location>
</feature>
<dbReference type="AlphaFoldDB" id="A0A2C5ZQV6"/>
<keyword evidence="6" id="KW-1185">Reference proteome</keyword>
<dbReference type="EMBL" id="NJEU01000061">
    <property type="protein sequence ID" value="PHH82386.1"/>
    <property type="molecule type" value="Genomic_DNA"/>
</dbReference>
<dbReference type="OrthoDB" id="4927884at2759"/>
<name>A0A2C5ZQV6_9HYPO</name>
<evidence type="ECO:0000256" key="1">
    <source>
        <dbReference type="ARBA" id="ARBA00022737"/>
    </source>
</evidence>
<accession>A0A2C5ZQV6</accession>
<comment type="caution">
    <text evidence="5">The sequence shown here is derived from an EMBL/GenBank/DDBJ whole genome shotgun (WGS) entry which is preliminary data.</text>
</comment>
<gene>
    <name evidence="5" type="ORF">CDD82_6151</name>
</gene>
<evidence type="ECO:0000256" key="2">
    <source>
        <dbReference type="ARBA" id="ARBA00023043"/>
    </source>
</evidence>
<evidence type="ECO:0000313" key="5">
    <source>
        <dbReference type="EMBL" id="PHH82386.1"/>
    </source>
</evidence>
<proteinExistence type="predicted"/>
<evidence type="ECO:0000256" key="4">
    <source>
        <dbReference type="SAM" id="SignalP"/>
    </source>
</evidence>
<reference evidence="5 6" key="1">
    <citation type="submission" date="2017-06" db="EMBL/GenBank/DDBJ databases">
        <title>Ant-infecting Ophiocordyceps genomes reveal a high diversity of potential behavioral manipulation genes and a possible major role for enterotoxins.</title>
        <authorList>
            <person name="De Bekker C."/>
            <person name="Evans H.C."/>
            <person name="Brachmann A."/>
            <person name="Hughes D.P."/>
        </authorList>
    </citation>
    <scope>NUCLEOTIDE SEQUENCE [LARGE SCALE GENOMIC DNA]</scope>
    <source>
        <strain evidence="5 6">1348a</strain>
    </source>
</reference>
<dbReference type="SMART" id="SM00248">
    <property type="entry name" value="ANK"/>
    <property type="match status" value="13"/>
</dbReference>
<evidence type="ECO:0000313" key="6">
    <source>
        <dbReference type="Proteomes" id="UP000224854"/>
    </source>
</evidence>
<dbReference type="PANTHER" id="PTHR24173:SF74">
    <property type="entry name" value="ANKYRIN REPEAT DOMAIN-CONTAINING PROTEIN 16"/>
    <property type="match status" value="1"/>
</dbReference>
<keyword evidence="2 3" id="KW-0040">ANK repeat</keyword>
<dbReference type="PROSITE" id="PS50088">
    <property type="entry name" value="ANK_REPEAT"/>
    <property type="match status" value="2"/>
</dbReference>
<dbReference type="Gene3D" id="1.25.40.20">
    <property type="entry name" value="Ankyrin repeat-containing domain"/>
    <property type="match status" value="4"/>
</dbReference>
<dbReference type="InterPro" id="IPR036770">
    <property type="entry name" value="Ankyrin_rpt-contain_sf"/>
</dbReference>
<protein>
    <submittedName>
        <fullName evidence="5">Uncharacterized protein</fullName>
    </submittedName>
</protein>
<feature type="chain" id="PRO_5012406230" evidence="4">
    <location>
        <begin position="18"/>
        <end position="985"/>
    </location>
</feature>
<keyword evidence="4" id="KW-0732">Signal</keyword>
<organism evidence="5 6">
    <name type="scientific">Ophiocordyceps australis</name>
    <dbReference type="NCBI Taxonomy" id="1399860"/>
    <lineage>
        <taxon>Eukaryota</taxon>
        <taxon>Fungi</taxon>
        <taxon>Dikarya</taxon>
        <taxon>Ascomycota</taxon>
        <taxon>Pezizomycotina</taxon>
        <taxon>Sordariomycetes</taxon>
        <taxon>Hypocreomycetidae</taxon>
        <taxon>Hypocreales</taxon>
        <taxon>Ophiocordycipitaceae</taxon>
        <taxon>Ophiocordyceps</taxon>
    </lineage>
</organism>
<dbReference type="PROSITE" id="PS50297">
    <property type="entry name" value="ANK_REP_REGION"/>
    <property type="match status" value="2"/>
</dbReference>
<dbReference type="InterPro" id="IPR002110">
    <property type="entry name" value="Ankyrin_rpt"/>
</dbReference>
<sequence length="985" mass="110436">MRLGSIVLVWFATRAGANIENIEVSTDEAQLREYIGELEDNLHVDYKNPPVWSNSISEPPCLDAWPDCASGLIFSEKKKFHRNSLKVRLFVKRQVVRRARNTQTSNSVVLTREKSSVAIDSTTTGWSVTAQASGGYFKAVGPQFAQTGVTISASYTNSRTTGTQVSVSDSSSFTCPPLFTCRSEIWVTYAVISGYCEHTAKVDCTNPFRKNSFTWVEPCDIISEACQQLVDWRDKVCQREKYCQVETPIMGGSEPYVTEVFFESPIMSLHKKPRITGYKSGNYLLGSGDYLYNPNRNGDNYWTQELGWHAHKVFPNLDKEVAQFKHLVPKIRGHARKCYHLSTEEWYCPMNEGKKKYYTESLGTYAKPTAPDPSVQDVARYLDATAERLQVNIDETRIEEIMVNYMHAYNTHAKNYTSQQITDTNGQSGWMLLSWAAANKHTQIARLLVDTGRVSMNGIDEKNGEMLLSWAAANGNNITLKMLSDVGIKSKKRRRRSLPIQTGHEVFDTLMDLNAFNLGTTNDQGRSLKSLAAENGYESIVNTIVGNADDKSVYRQVSLSWDTAEERGEIIRITLKRGTREAQISLSAASGSVDTLRLLDINNSNLDVSDIQGRQQLWWAAANGNEAILKLLIDTRKIKPSPKEAERRLFSAAKNSDEEMVKMLLDVDGIDLGTKNDDGYTSFFYAAHHGVDSIIKSYLATGKVDTETRGLNGETPLAWAVYAQNVAVVRLLLSNYRVDPDVQDNRGWTPLWLAAYTGNQAILKLLLDTGRVDINVKAKNFDFTPLLVACVRSQETAVKMLIDTGKADLNARDRQGHTPLWLAAHKGNVAIVQMLLHTDKADVNAKDKVFGRTPLLTAAYKQDQDVFRVLRANLKVDLNARDNLGRTPLWVAAHKSNGALMQLLLDTGRADLNARDDQYGRTPLSLSVWKGDDVGFKLLLLTGKADPYAENKYGRTPIQDAAYRNRKAMSMRLGRYARTYKSRHR</sequence>
<feature type="signal peptide" evidence="4">
    <location>
        <begin position="1"/>
        <end position="17"/>
    </location>
</feature>